<keyword evidence="5" id="KW-0378">Hydrolase</keyword>
<feature type="transmembrane region" description="Helical" evidence="3">
    <location>
        <begin position="198"/>
        <end position="215"/>
    </location>
</feature>
<evidence type="ECO:0000259" key="4">
    <source>
        <dbReference type="Pfam" id="PF10502"/>
    </source>
</evidence>
<name>A0A3L7AAP7_9MICO</name>
<dbReference type="AlphaFoldDB" id="A0A3L7AAP7"/>
<comment type="caution">
    <text evidence="5">The sequence shown here is derived from an EMBL/GenBank/DDBJ whole genome shotgun (WGS) entry which is preliminary data.</text>
</comment>
<dbReference type="GO" id="GO:0009003">
    <property type="term" value="F:signal peptidase activity"/>
    <property type="evidence" value="ECO:0007669"/>
    <property type="project" value="UniProtKB-EC"/>
</dbReference>
<organism evidence="5 6">
    <name type="scientific">Mycetocola tolaasinivorans</name>
    <dbReference type="NCBI Taxonomy" id="76635"/>
    <lineage>
        <taxon>Bacteria</taxon>
        <taxon>Bacillati</taxon>
        <taxon>Actinomycetota</taxon>
        <taxon>Actinomycetes</taxon>
        <taxon>Micrococcales</taxon>
        <taxon>Microbacteriaceae</taxon>
        <taxon>Mycetocola</taxon>
    </lineage>
</organism>
<dbReference type="Proteomes" id="UP000272503">
    <property type="component" value="Unassembled WGS sequence"/>
</dbReference>
<protein>
    <recommendedName>
        <fullName evidence="1">Signal peptidase I</fullName>
        <ecNumber evidence="1">3.4.21.89</ecNumber>
    </recommendedName>
</protein>
<keyword evidence="6" id="KW-1185">Reference proteome</keyword>
<dbReference type="GO" id="GO:0006465">
    <property type="term" value="P:signal peptide processing"/>
    <property type="evidence" value="ECO:0007669"/>
    <property type="project" value="UniProtKB-UniRule"/>
</dbReference>
<dbReference type="OrthoDB" id="3790724at2"/>
<accession>A0A3L7AAP7</accession>
<feature type="transmembrane region" description="Helical" evidence="3">
    <location>
        <begin position="404"/>
        <end position="424"/>
    </location>
</feature>
<dbReference type="InterPro" id="IPR019533">
    <property type="entry name" value="Peptidase_S26"/>
</dbReference>
<keyword evidence="3" id="KW-0812">Transmembrane</keyword>
<feature type="transmembrane region" description="Helical" evidence="3">
    <location>
        <begin position="160"/>
        <end position="178"/>
    </location>
</feature>
<evidence type="ECO:0000313" key="5">
    <source>
        <dbReference type="EMBL" id="RLP76412.1"/>
    </source>
</evidence>
<keyword evidence="3" id="KW-0472">Membrane</keyword>
<dbReference type="EC" id="3.4.21.89" evidence="1"/>
<feature type="domain" description="Peptidase S26" evidence="4">
    <location>
        <begin position="37"/>
        <end position="105"/>
    </location>
</feature>
<dbReference type="Pfam" id="PF10502">
    <property type="entry name" value="Peptidase_S26"/>
    <property type="match status" value="1"/>
</dbReference>
<proteinExistence type="predicted"/>
<evidence type="ECO:0000313" key="6">
    <source>
        <dbReference type="Proteomes" id="UP000272503"/>
    </source>
</evidence>
<dbReference type="CDD" id="cd06530">
    <property type="entry name" value="S26_SPase_I"/>
    <property type="match status" value="1"/>
</dbReference>
<dbReference type="EMBL" id="RCUX01000004">
    <property type="protein sequence ID" value="RLP76412.1"/>
    <property type="molecule type" value="Genomic_DNA"/>
</dbReference>
<dbReference type="NCBIfam" id="TIGR02228">
    <property type="entry name" value="sigpep_I_arch"/>
    <property type="match status" value="1"/>
</dbReference>
<reference evidence="5 6" key="1">
    <citation type="submission" date="2018-10" db="EMBL/GenBank/DDBJ databases">
        <authorList>
            <person name="Li J."/>
        </authorList>
    </citation>
    <scope>NUCLEOTIDE SEQUENCE [LARGE SCALE GENOMIC DNA]</scope>
    <source>
        <strain evidence="5 6">IF 016277</strain>
    </source>
</reference>
<evidence type="ECO:0000256" key="1">
    <source>
        <dbReference type="NCBIfam" id="TIGR02228"/>
    </source>
</evidence>
<gene>
    <name evidence="5" type="ORF">D9V32_05970</name>
</gene>
<evidence type="ECO:0000256" key="2">
    <source>
        <dbReference type="SAM" id="MobiDB-lite"/>
    </source>
</evidence>
<dbReference type="GO" id="GO:0016020">
    <property type="term" value="C:membrane"/>
    <property type="evidence" value="ECO:0007669"/>
    <property type="project" value="UniProtKB-UniRule"/>
</dbReference>
<dbReference type="InterPro" id="IPR001733">
    <property type="entry name" value="Peptidase_S26B"/>
</dbReference>
<evidence type="ECO:0000256" key="3">
    <source>
        <dbReference type="SAM" id="Phobius"/>
    </source>
</evidence>
<sequence length="429" mass="44234">MDVQRNGGLAVAVHTVTPRSPTRVGARLGNLLLNLAAVAGALCIVLVILAFVFNITLIMFKTGSMAPTIPAGSVALVREVPASELRVGDVVTVDRPGQLPITHRVTSVSEGSGPDSRSITMRGDANAIEDPAPYVISQARLVIGSLPGLAYVVVWFGNPWVLGSLTLALSALVTWAFWPRGARPAPEPRRRGRHATGVATLAVAIGVAAASLAAPSPAQATAVPEGPTEKTLTARTFSLVSVTDTYRMANMTPGESVNWDLGVRSRSTGPLTVSIAASGEERLGLVAGFSACADRWQGDACVPGATSVSAPDRLRLDGVQRTVSNVASGDTRWYRMTVTLPTAPDPTVPAEAASQVVLRITDPDGTTIEVPSEPGVSPGVTPPPVPGEAGGLPHTGGTVDLGRMLLALLAIGAGVLFAGIARTLRGRAM</sequence>
<dbReference type="GO" id="GO:0004252">
    <property type="term" value="F:serine-type endopeptidase activity"/>
    <property type="evidence" value="ECO:0007669"/>
    <property type="project" value="UniProtKB-UniRule"/>
</dbReference>
<keyword evidence="3" id="KW-1133">Transmembrane helix</keyword>
<feature type="transmembrane region" description="Helical" evidence="3">
    <location>
        <begin position="31"/>
        <end position="60"/>
    </location>
</feature>
<feature type="region of interest" description="Disordered" evidence="2">
    <location>
        <begin position="372"/>
        <end position="394"/>
    </location>
</feature>